<evidence type="ECO:0008006" key="17">
    <source>
        <dbReference type="Google" id="ProtNLM"/>
    </source>
</evidence>
<evidence type="ECO:0000313" key="16">
    <source>
        <dbReference type="Proteomes" id="UP001608902"/>
    </source>
</evidence>
<keyword evidence="3 13" id="KW-0813">Transport</keyword>
<comment type="subcellular location">
    <subcellularLocation>
        <location evidence="1">Membrane</location>
        <topology evidence="1">Multi-pass membrane protein</topology>
    </subcellularLocation>
</comment>
<name>A0ABD6EEA5_9BILA</name>
<organism evidence="15 16">
    <name type="scientific">Gnathostoma spinigerum</name>
    <dbReference type="NCBI Taxonomy" id="75299"/>
    <lineage>
        <taxon>Eukaryota</taxon>
        <taxon>Metazoa</taxon>
        <taxon>Ecdysozoa</taxon>
        <taxon>Nematoda</taxon>
        <taxon>Chromadorea</taxon>
        <taxon>Rhabditida</taxon>
        <taxon>Spirurina</taxon>
        <taxon>Gnathostomatomorpha</taxon>
        <taxon>Gnathostomatoidea</taxon>
        <taxon>Gnathostomatidae</taxon>
        <taxon>Gnathostoma</taxon>
    </lineage>
</organism>
<evidence type="ECO:0000256" key="5">
    <source>
        <dbReference type="ARBA" id="ARBA00022692"/>
    </source>
</evidence>
<evidence type="ECO:0000256" key="7">
    <source>
        <dbReference type="ARBA" id="ARBA00023053"/>
    </source>
</evidence>
<dbReference type="Pfam" id="PF00858">
    <property type="entry name" value="ASC"/>
    <property type="match status" value="1"/>
</dbReference>
<evidence type="ECO:0000256" key="10">
    <source>
        <dbReference type="ARBA" id="ARBA00023180"/>
    </source>
</evidence>
<protein>
    <recommendedName>
        <fullName evidence="17">Amiloride-sensitive sodium channel</fullName>
    </recommendedName>
</protein>
<dbReference type="Proteomes" id="UP001608902">
    <property type="component" value="Unassembled WGS sequence"/>
</dbReference>
<evidence type="ECO:0000256" key="6">
    <source>
        <dbReference type="ARBA" id="ARBA00022989"/>
    </source>
</evidence>
<dbReference type="AlphaFoldDB" id="A0ABD6EEA5"/>
<evidence type="ECO:0000256" key="14">
    <source>
        <dbReference type="SAM" id="MobiDB-lite"/>
    </source>
</evidence>
<evidence type="ECO:0000256" key="3">
    <source>
        <dbReference type="ARBA" id="ARBA00022448"/>
    </source>
</evidence>
<evidence type="ECO:0000313" key="15">
    <source>
        <dbReference type="EMBL" id="MFH4978335.1"/>
    </source>
</evidence>
<dbReference type="EMBL" id="JBGFUD010003097">
    <property type="protein sequence ID" value="MFH4978335.1"/>
    <property type="molecule type" value="Genomic_DNA"/>
</dbReference>
<keyword evidence="12 13" id="KW-0407">Ion channel</keyword>
<evidence type="ECO:0000256" key="8">
    <source>
        <dbReference type="ARBA" id="ARBA00023065"/>
    </source>
</evidence>
<reference evidence="15 16" key="1">
    <citation type="submission" date="2024-08" db="EMBL/GenBank/DDBJ databases">
        <title>Gnathostoma spinigerum genome.</title>
        <authorList>
            <person name="Gonzalez-Bertolin B."/>
            <person name="Monzon S."/>
            <person name="Zaballos A."/>
            <person name="Jimenez P."/>
            <person name="Dekumyoy P."/>
            <person name="Varona S."/>
            <person name="Cuesta I."/>
            <person name="Sumanam S."/>
            <person name="Adisakwattana P."/>
            <person name="Gasser R.B."/>
            <person name="Hernandez-Gonzalez A."/>
            <person name="Young N.D."/>
            <person name="Perteguer M.J."/>
        </authorList>
    </citation>
    <scope>NUCLEOTIDE SEQUENCE [LARGE SCALE GENOMIC DNA]</scope>
    <source>
        <strain evidence="15">AL3</strain>
        <tissue evidence="15">Liver</tissue>
    </source>
</reference>
<keyword evidence="4 13" id="KW-0894">Sodium channel</keyword>
<feature type="region of interest" description="Disordered" evidence="14">
    <location>
        <begin position="313"/>
        <end position="338"/>
    </location>
</feature>
<evidence type="ECO:0000256" key="2">
    <source>
        <dbReference type="ARBA" id="ARBA00007193"/>
    </source>
</evidence>
<evidence type="ECO:0000256" key="4">
    <source>
        <dbReference type="ARBA" id="ARBA00022461"/>
    </source>
</evidence>
<dbReference type="Gene3D" id="1.10.287.770">
    <property type="entry name" value="YojJ-like"/>
    <property type="match status" value="1"/>
</dbReference>
<gene>
    <name evidence="15" type="ORF">AB6A40_005044</name>
</gene>
<dbReference type="Gene3D" id="1.10.287.820">
    <property type="entry name" value="Acid-sensing ion channel domain"/>
    <property type="match status" value="1"/>
</dbReference>
<evidence type="ECO:0000256" key="13">
    <source>
        <dbReference type="RuleBase" id="RU000679"/>
    </source>
</evidence>
<keyword evidence="8 13" id="KW-0406">Ion transport</keyword>
<proteinExistence type="inferred from homology"/>
<keyword evidence="11 13" id="KW-0739">Sodium transport</keyword>
<sequence length="338" mass="37827">MTMEYGLCHQITFNVTTDIAVGGHLNTLEILLSVDADNYVDVVEGNYLDVGIAVQIYHDDEVEIGEWMYLAPGFSHMIALTESRSRVSLSGGTALLQKLTTYGTPPCYDIHHLRFFNYSYSRNLCATECYISQFVSNCGCLPFIVGKIRMCEAEEVFECVKKTPPPADIRAQLKMCSHICKEKCNKNEFNTFITSTKFPNPAQVRRKAFNEFLGLRNGLSYENASRDLILLNIYYKDTTTKVTELYEAMTLIDALNSSGGALSLCAGISVLTLIQAVVYFASAINSAICHGYSRLFRIVRRETSMRSTMDLLRTSDSGLSNPEKSDFNDNSSTHVARF</sequence>
<comment type="caution">
    <text evidence="15">The sequence shown here is derived from an EMBL/GenBank/DDBJ whole genome shotgun (WGS) entry which is preliminary data.</text>
</comment>
<keyword evidence="16" id="KW-1185">Reference proteome</keyword>
<evidence type="ECO:0000256" key="1">
    <source>
        <dbReference type="ARBA" id="ARBA00004141"/>
    </source>
</evidence>
<dbReference type="PANTHER" id="PTHR11690">
    <property type="entry name" value="AMILORIDE-SENSITIVE SODIUM CHANNEL-RELATED"/>
    <property type="match status" value="1"/>
</dbReference>
<dbReference type="GO" id="GO:0005272">
    <property type="term" value="F:sodium channel activity"/>
    <property type="evidence" value="ECO:0007669"/>
    <property type="project" value="UniProtKB-KW"/>
</dbReference>
<feature type="compositionally biased region" description="Polar residues" evidence="14">
    <location>
        <begin position="314"/>
        <end position="338"/>
    </location>
</feature>
<keyword evidence="7" id="KW-0915">Sodium</keyword>
<dbReference type="PRINTS" id="PR01078">
    <property type="entry name" value="AMINACHANNEL"/>
</dbReference>
<evidence type="ECO:0000256" key="12">
    <source>
        <dbReference type="ARBA" id="ARBA00023303"/>
    </source>
</evidence>
<keyword evidence="6" id="KW-1133">Transmembrane helix</keyword>
<dbReference type="GO" id="GO:0016020">
    <property type="term" value="C:membrane"/>
    <property type="evidence" value="ECO:0007669"/>
    <property type="project" value="UniProtKB-SubCell"/>
</dbReference>
<dbReference type="InterPro" id="IPR001873">
    <property type="entry name" value="ENaC"/>
</dbReference>
<keyword evidence="5 13" id="KW-0812">Transmembrane</keyword>
<keyword evidence="9" id="KW-0472">Membrane</keyword>
<accession>A0ABD6EEA5</accession>
<evidence type="ECO:0000256" key="11">
    <source>
        <dbReference type="ARBA" id="ARBA00023201"/>
    </source>
</evidence>
<keyword evidence="10" id="KW-0325">Glycoprotein</keyword>
<comment type="similarity">
    <text evidence="2 13">Belongs to the amiloride-sensitive sodium channel (TC 1.A.6) family.</text>
</comment>
<evidence type="ECO:0000256" key="9">
    <source>
        <dbReference type="ARBA" id="ARBA00023136"/>
    </source>
</evidence>